<feature type="transmembrane region" description="Helical" evidence="1">
    <location>
        <begin position="6"/>
        <end position="25"/>
    </location>
</feature>
<dbReference type="AlphaFoldDB" id="A0A1Y1VG48"/>
<keyword evidence="1" id="KW-0472">Membrane</keyword>
<accession>A0A1Y1VG48</accession>
<evidence type="ECO:0000256" key="1">
    <source>
        <dbReference type="SAM" id="Phobius"/>
    </source>
</evidence>
<keyword evidence="3" id="KW-1185">Reference proteome</keyword>
<reference evidence="2 3" key="1">
    <citation type="submission" date="2016-08" db="EMBL/GenBank/DDBJ databases">
        <title>Genomes of anaerobic fungi encode conserved fungal cellulosomes for biomass hydrolysis.</title>
        <authorList>
            <consortium name="DOE Joint Genome Institute"/>
            <person name="Haitjema C.H."/>
            <person name="Gilmore S.P."/>
            <person name="Henske J.K."/>
            <person name="Solomon K.V."/>
            <person name="De Groot R."/>
            <person name="Kuo A."/>
            <person name="Mondo S.J."/>
            <person name="Salamov A.A."/>
            <person name="Labutti K."/>
            <person name="Zhao Z."/>
            <person name="Chiniquy J."/>
            <person name="Barry K."/>
            <person name="Brewer H.M."/>
            <person name="Purvine S.O."/>
            <person name="Wright A.T."/>
            <person name="Boxma B."/>
            <person name="Van Alen T."/>
            <person name="Hackstein J.H."/>
            <person name="Baker S.E."/>
            <person name="Grigoriev I.V."/>
            <person name="O'Malley M.A."/>
        </authorList>
    </citation>
    <scope>NUCLEOTIDE SEQUENCE [LARGE SCALE GENOMIC DNA]</scope>
    <source>
        <strain evidence="3">finn</strain>
    </source>
</reference>
<organism evidence="2 3">
    <name type="scientific">Piromyces finnis</name>
    <dbReference type="NCBI Taxonomy" id="1754191"/>
    <lineage>
        <taxon>Eukaryota</taxon>
        <taxon>Fungi</taxon>
        <taxon>Fungi incertae sedis</taxon>
        <taxon>Chytridiomycota</taxon>
        <taxon>Chytridiomycota incertae sedis</taxon>
        <taxon>Neocallimastigomycetes</taxon>
        <taxon>Neocallimastigales</taxon>
        <taxon>Neocallimastigaceae</taxon>
        <taxon>Piromyces</taxon>
    </lineage>
</organism>
<keyword evidence="1" id="KW-1133">Transmembrane helix</keyword>
<dbReference type="EMBL" id="MCFH01000009">
    <property type="protein sequence ID" value="ORX55396.1"/>
    <property type="molecule type" value="Genomic_DNA"/>
</dbReference>
<gene>
    <name evidence="2" type="ORF">BCR36DRAFT_347194</name>
</gene>
<comment type="caution">
    <text evidence="2">The sequence shown here is derived from an EMBL/GenBank/DDBJ whole genome shotgun (WGS) entry which is preliminary data.</text>
</comment>
<reference evidence="2 3" key="2">
    <citation type="submission" date="2016-08" db="EMBL/GenBank/DDBJ databases">
        <title>Pervasive Adenine N6-methylation of Active Genes in Fungi.</title>
        <authorList>
            <consortium name="DOE Joint Genome Institute"/>
            <person name="Mondo S.J."/>
            <person name="Dannebaum R.O."/>
            <person name="Kuo R.C."/>
            <person name="Labutti K."/>
            <person name="Haridas S."/>
            <person name="Kuo A."/>
            <person name="Salamov A."/>
            <person name="Ahrendt S.R."/>
            <person name="Lipzen A."/>
            <person name="Sullivan W."/>
            <person name="Andreopoulos W.B."/>
            <person name="Clum A."/>
            <person name="Lindquist E."/>
            <person name="Daum C."/>
            <person name="Ramamoorthy G.K."/>
            <person name="Gryganskyi A."/>
            <person name="Culley D."/>
            <person name="Magnuson J.K."/>
            <person name="James T.Y."/>
            <person name="O'Malley M.A."/>
            <person name="Stajich J.E."/>
            <person name="Spatafora J.W."/>
            <person name="Visel A."/>
            <person name="Grigoriev I.V."/>
        </authorList>
    </citation>
    <scope>NUCLEOTIDE SEQUENCE [LARGE SCALE GENOMIC DNA]</scope>
    <source>
        <strain evidence="3">finn</strain>
    </source>
</reference>
<proteinExistence type="predicted"/>
<name>A0A1Y1VG48_9FUNG</name>
<evidence type="ECO:0000313" key="3">
    <source>
        <dbReference type="Proteomes" id="UP000193719"/>
    </source>
</evidence>
<keyword evidence="1" id="KW-0812">Transmembrane</keyword>
<protein>
    <submittedName>
        <fullName evidence="2">Uncharacterized protein</fullName>
    </submittedName>
</protein>
<dbReference type="Proteomes" id="UP000193719">
    <property type="component" value="Unassembled WGS sequence"/>
</dbReference>
<dbReference type="OrthoDB" id="10477819at2759"/>
<sequence>MNSLFIFIVIFHLYFVIAINDTIFIKERDIDFKRNEKAINNLSCEYCKKNVNNGEKNIKEKQSYNYSKFSIQTNDKINYNRNNKNQLKRDDYYNNNSNNNSSSNNINKINRLNVTCDIIEFGECAIAVDLRSVENQCNDNGKCPETLMNNYLNCVDILFNTGNDIPLLDQPYYQTINKIGLSYSFLCKQAGDEWCYESYKTSLNNVTLQQEFMCSDCGLIVLSQYNLLLEYKEFLNDDQINDIYKYINKQNLCYEENTNISIKIFINIPKFTIISFFLIIFYYI</sequence>
<evidence type="ECO:0000313" key="2">
    <source>
        <dbReference type="EMBL" id="ORX55396.1"/>
    </source>
</evidence>
<feature type="transmembrane region" description="Helical" evidence="1">
    <location>
        <begin position="264"/>
        <end position="283"/>
    </location>
</feature>